<feature type="domain" description="NodB homology" evidence="3">
    <location>
        <begin position="25"/>
        <end position="210"/>
    </location>
</feature>
<dbReference type="InterPro" id="IPR011330">
    <property type="entry name" value="Glyco_hydro/deAcase_b/a-brl"/>
</dbReference>
<organism evidence="4 5">
    <name type="scientific">Salinimicrobium tongyeongense</name>
    <dbReference type="NCBI Taxonomy" id="2809707"/>
    <lineage>
        <taxon>Bacteria</taxon>
        <taxon>Pseudomonadati</taxon>
        <taxon>Bacteroidota</taxon>
        <taxon>Flavobacteriia</taxon>
        <taxon>Flavobacteriales</taxon>
        <taxon>Flavobacteriaceae</taxon>
        <taxon>Salinimicrobium</taxon>
    </lineage>
</organism>
<accession>A0ABY6NMI3</accession>
<dbReference type="InterPro" id="IPR050248">
    <property type="entry name" value="Polysacc_deacetylase_ArnD"/>
</dbReference>
<dbReference type="PROSITE" id="PS51677">
    <property type="entry name" value="NODB"/>
    <property type="match status" value="1"/>
</dbReference>
<evidence type="ECO:0000313" key="4">
    <source>
        <dbReference type="EMBL" id="UZH54095.1"/>
    </source>
</evidence>
<dbReference type="Proteomes" id="UP001163981">
    <property type="component" value="Chromosome"/>
</dbReference>
<dbReference type="SUPFAM" id="SSF88713">
    <property type="entry name" value="Glycoside hydrolase/deacetylase"/>
    <property type="match status" value="1"/>
</dbReference>
<evidence type="ECO:0000313" key="5">
    <source>
        <dbReference type="Proteomes" id="UP001163981"/>
    </source>
</evidence>
<dbReference type="PANTHER" id="PTHR10587">
    <property type="entry name" value="GLYCOSYL TRANSFERASE-RELATED"/>
    <property type="match status" value="1"/>
</dbReference>
<dbReference type="EMBL" id="CP069620">
    <property type="protein sequence ID" value="UZH54095.1"/>
    <property type="molecule type" value="Genomic_DNA"/>
</dbReference>
<keyword evidence="2" id="KW-0378">Hydrolase</keyword>
<dbReference type="CDD" id="cd10917">
    <property type="entry name" value="CE4_NodB_like_6s_7s"/>
    <property type="match status" value="1"/>
</dbReference>
<reference evidence="4" key="1">
    <citation type="submission" date="2021-02" db="EMBL/GenBank/DDBJ databases">
        <title>Salinimicrobium sp. nov. isolated from seawater in Tongyeong, Republic of Korea.</title>
        <authorList>
            <person name="Lee S.-J."/>
        </authorList>
    </citation>
    <scope>NUCLEOTIDE SEQUENCE</scope>
    <source>
        <strain evidence="4">HN-2-9-2</strain>
    </source>
</reference>
<keyword evidence="5" id="KW-1185">Reference proteome</keyword>
<dbReference type="PANTHER" id="PTHR10587:SF133">
    <property type="entry name" value="CHITIN DEACETYLASE 1-RELATED"/>
    <property type="match status" value="1"/>
</dbReference>
<evidence type="ECO:0000259" key="3">
    <source>
        <dbReference type="PROSITE" id="PS51677"/>
    </source>
</evidence>
<dbReference type="Gene3D" id="3.20.20.370">
    <property type="entry name" value="Glycoside hydrolase/deacetylase"/>
    <property type="match status" value="1"/>
</dbReference>
<dbReference type="InterPro" id="IPR002509">
    <property type="entry name" value="NODB_dom"/>
</dbReference>
<gene>
    <name evidence="4" type="ORF">JRG66_08765</name>
</gene>
<protein>
    <submittedName>
        <fullName evidence="4">Polysaccharide deacetylase family protein</fullName>
    </submittedName>
</protein>
<proteinExistence type="predicted"/>
<name>A0ABY6NMI3_9FLAO</name>
<evidence type="ECO:0000256" key="1">
    <source>
        <dbReference type="ARBA" id="ARBA00022723"/>
    </source>
</evidence>
<evidence type="ECO:0000256" key="2">
    <source>
        <dbReference type="ARBA" id="ARBA00022801"/>
    </source>
</evidence>
<sequence>MRERIPRVIKYLFPKRIWDVPTGGKNLYLSFDDGPIPEITPWVLEQLESYNARATFFCIGDNVAKHPEIFDQVVKAGHTVGNHTHNHLNGWSTSIEAYVSNVKQAQQVIDRELPQKKGSKNALFRPPYGKIRNMQAKKLQQEGFKVVMWSIVSMDYDRRLSSEKVLQNVLKNAGPGSIIVFHDSLKAEKNLKAVLPQVLEHFQKRGYSFKALK</sequence>
<dbReference type="Pfam" id="PF01522">
    <property type="entry name" value="Polysacc_deac_1"/>
    <property type="match status" value="1"/>
</dbReference>
<dbReference type="RefSeq" id="WP_265162399.1">
    <property type="nucleotide sequence ID" value="NZ_CP069620.1"/>
</dbReference>
<keyword evidence="1" id="KW-0479">Metal-binding</keyword>